<keyword evidence="3" id="KW-1185">Reference proteome</keyword>
<organism evidence="2 3">
    <name type="scientific">Nocardiopsis exhalans</name>
    <dbReference type="NCBI Taxonomy" id="163604"/>
    <lineage>
        <taxon>Bacteria</taxon>
        <taxon>Bacillati</taxon>
        <taxon>Actinomycetota</taxon>
        <taxon>Actinomycetes</taxon>
        <taxon>Streptosporangiales</taxon>
        <taxon>Nocardiopsidaceae</taxon>
        <taxon>Nocardiopsis</taxon>
    </lineage>
</organism>
<protein>
    <submittedName>
        <fullName evidence="2">Uncharacterized protein</fullName>
    </submittedName>
</protein>
<dbReference type="RefSeq" id="WP_254418932.1">
    <property type="nucleotide sequence ID" value="NZ_CP099837.1"/>
</dbReference>
<accession>A0ABY5D701</accession>
<reference evidence="2" key="1">
    <citation type="submission" date="2022-06" db="EMBL/GenBank/DDBJ databases">
        <authorList>
            <person name="Ping M."/>
        </authorList>
    </citation>
    <scope>NUCLEOTIDE SEQUENCE</scope>
    <source>
        <strain evidence="2">JCM11759T</strain>
    </source>
</reference>
<dbReference type="EMBL" id="CP099837">
    <property type="protein sequence ID" value="USY19740.1"/>
    <property type="molecule type" value="Genomic_DNA"/>
</dbReference>
<evidence type="ECO:0000313" key="3">
    <source>
        <dbReference type="Proteomes" id="UP001055940"/>
    </source>
</evidence>
<evidence type="ECO:0000256" key="1">
    <source>
        <dbReference type="SAM" id="MobiDB-lite"/>
    </source>
</evidence>
<gene>
    <name evidence="2" type="ORF">NE857_31680</name>
</gene>
<proteinExistence type="predicted"/>
<feature type="region of interest" description="Disordered" evidence="1">
    <location>
        <begin position="1"/>
        <end position="21"/>
    </location>
</feature>
<dbReference type="Proteomes" id="UP001055940">
    <property type="component" value="Chromosome"/>
</dbReference>
<name>A0ABY5D701_9ACTN</name>
<evidence type="ECO:0000313" key="2">
    <source>
        <dbReference type="EMBL" id="USY19740.1"/>
    </source>
</evidence>
<sequence length="86" mass="9445">MATRTRFVPTPDMTAETVTGEPDGRPAHWLALQHARVVGVYSHGLSGWWAAIPGREATLRTEAAARRWIRCHTIGAELPQMAGAIR</sequence>